<evidence type="ECO:0000313" key="2">
    <source>
        <dbReference type="Proteomes" id="UP001197770"/>
    </source>
</evidence>
<accession>A0ABS8GRN9</accession>
<dbReference type="Proteomes" id="UP001197770">
    <property type="component" value="Unassembled WGS sequence"/>
</dbReference>
<sequence>MKTFSKKSDVAGNWQKAVKKPIPVNCVQIHEAFQVKTLEGMMQGKPGDWLMEGIQGELYACDDAIFKKSYDLK</sequence>
<dbReference type="RefSeq" id="WP_228229717.1">
    <property type="nucleotide sequence ID" value="NZ_JAJGMW010000008.1"/>
</dbReference>
<dbReference type="EMBL" id="JAJGMW010000008">
    <property type="protein sequence ID" value="MCC4212640.1"/>
    <property type="molecule type" value="Genomic_DNA"/>
</dbReference>
<keyword evidence="2" id="KW-1185">Reference proteome</keyword>
<evidence type="ECO:0000313" key="1">
    <source>
        <dbReference type="EMBL" id="MCC4212640.1"/>
    </source>
</evidence>
<protein>
    <submittedName>
        <fullName evidence="1">PGDYG domain-containing protein</fullName>
    </submittedName>
</protein>
<name>A0ABS8GRN9_9FLAO</name>
<organism evidence="1 2">
    <name type="scientific">Leeuwenhoekiella parthenopeia</name>
    <dbReference type="NCBI Taxonomy" id="2890320"/>
    <lineage>
        <taxon>Bacteria</taxon>
        <taxon>Pseudomonadati</taxon>
        <taxon>Bacteroidota</taxon>
        <taxon>Flavobacteriia</taxon>
        <taxon>Flavobacteriales</taxon>
        <taxon>Flavobacteriaceae</taxon>
        <taxon>Leeuwenhoekiella</taxon>
    </lineage>
</organism>
<gene>
    <name evidence="1" type="ORF">LLW17_07920</name>
</gene>
<comment type="caution">
    <text evidence="1">The sequence shown here is derived from an EMBL/GenBank/DDBJ whole genome shotgun (WGS) entry which is preliminary data.</text>
</comment>
<reference evidence="1 2" key="1">
    <citation type="submission" date="2021-11" db="EMBL/GenBank/DDBJ databases">
        <title>Seasonal and diel survey of microbial diversity of the Tyrrhenian coast.</title>
        <authorList>
            <person name="Gattoni G."/>
            <person name="Corral P."/>
        </authorList>
    </citation>
    <scope>NUCLEOTIDE SEQUENCE [LARGE SCALE GENOMIC DNA]</scope>
    <source>
        <strain evidence="1 2">Mr9</strain>
    </source>
</reference>
<proteinExistence type="predicted"/>
<dbReference type="Pfam" id="PF14083">
    <property type="entry name" value="PGDYG"/>
    <property type="match status" value="1"/>
</dbReference>
<dbReference type="InterPro" id="IPR025688">
    <property type="entry name" value="PGDYG_prot"/>
</dbReference>